<feature type="binding site" evidence="4">
    <location>
        <position position="115"/>
    </location>
    <ligand>
        <name>3'-phosphoadenylyl sulfate</name>
        <dbReference type="ChEBI" id="CHEBI:58339"/>
    </ligand>
</feature>
<evidence type="ECO:0000256" key="2">
    <source>
        <dbReference type="ARBA" id="ARBA00023180"/>
    </source>
</evidence>
<evidence type="ECO:0000313" key="7">
    <source>
        <dbReference type="EMBL" id="GAX79593.1"/>
    </source>
</evidence>
<sequence length="338" mass="38624">MAFLIGAQKSGTTFLFDQLVARHPHIIGRTWNDTGTPFMKKEAHFFSRVPLLEKDFLEYTSSFAASGDINSQNFTFLDATPDYMQIASAPCRISSLVPEAKIIVVLRDPVLRAFSHWNMNQKLQLRPLVKKFDEEVRIEIEGLRKNGCSFESDAFTATESHKDSSYSRTGSSWNKCFKCKFECGLYSAGDKKDHSKDSPLRRKSVEMSCSESLFSIHGIVRRGFHAEQLHWWLQHLRPDQFLILQYEQLKLSANETLERVVKHLGLDPSLISKDPLKSLQEKPSVYASTKWELPTGGWSIPADNATKQKCMQTFKYLRNFYAPANDRLEQLLNSLGMA</sequence>
<keyword evidence="8" id="KW-1185">Reference proteome</keyword>
<dbReference type="InterPro" id="IPR000863">
    <property type="entry name" value="Sulfotransferase_dom"/>
</dbReference>
<dbReference type="PANTHER" id="PTHR10605:SF56">
    <property type="entry name" value="BIFUNCTIONAL HEPARAN SULFATE N-DEACETYLASE_N-SULFOTRANSFERASE"/>
    <property type="match status" value="1"/>
</dbReference>
<dbReference type="GO" id="GO:0008146">
    <property type="term" value="F:sulfotransferase activity"/>
    <property type="evidence" value="ECO:0007669"/>
    <property type="project" value="InterPro"/>
</dbReference>
<keyword evidence="2" id="KW-0325">Glycoprotein</keyword>
<feature type="binding site" evidence="4">
    <location>
        <position position="107"/>
    </location>
    <ligand>
        <name>3'-phosphoadenylyl sulfate</name>
        <dbReference type="ChEBI" id="CHEBI:58339"/>
    </ligand>
</feature>
<dbReference type="EC" id="2.8.2.-" evidence="5"/>
<comment type="caution">
    <text evidence="7">The sequence shown here is derived from an EMBL/GenBank/DDBJ whole genome shotgun (WGS) entry which is preliminary data.</text>
</comment>
<dbReference type="PANTHER" id="PTHR10605">
    <property type="entry name" value="HEPARAN SULFATE SULFOTRANSFERASE"/>
    <property type="match status" value="1"/>
</dbReference>
<dbReference type="OrthoDB" id="10070062at2759"/>
<proteinExistence type="inferred from homology"/>
<dbReference type="SUPFAM" id="SSF52540">
    <property type="entry name" value="P-loop containing nucleoside triphosphate hydrolases"/>
    <property type="match status" value="1"/>
</dbReference>
<dbReference type="InterPro" id="IPR027417">
    <property type="entry name" value="P-loop_NTPase"/>
</dbReference>
<protein>
    <recommendedName>
        <fullName evidence="5">Sulfotransferase</fullName>
        <ecNumber evidence="5">2.8.2.-</ecNumber>
    </recommendedName>
</protein>
<accession>A0A250X934</accession>
<dbReference type="InterPro" id="IPR037359">
    <property type="entry name" value="NST/OST"/>
</dbReference>
<comment type="similarity">
    <text evidence="5">Belongs to the sulfotransferase 1 family.</text>
</comment>
<gene>
    <name evidence="7" type="ORF">CEUSTIGMA_g7034.t1</name>
</gene>
<evidence type="ECO:0000313" key="8">
    <source>
        <dbReference type="Proteomes" id="UP000232323"/>
    </source>
</evidence>
<feature type="domain" description="Sulfotransferase" evidence="6">
    <location>
        <begin position="3"/>
        <end position="273"/>
    </location>
</feature>
<evidence type="ECO:0000256" key="4">
    <source>
        <dbReference type="PIRSR" id="PIRSR637359-2"/>
    </source>
</evidence>
<keyword evidence="1 5" id="KW-0808">Transferase</keyword>
<dbReference type="Gene3D" id="3.40.50.300">
    <property type="entry name" value="P-loop containing nucleotide triphosphate hydrolases"/>
    <property type="match status" value="1"/>
</dbReference>
<feature type="active site" description="For sulfotransferase activity" evidence="3">
    <location>
        <position position="9"/>
    </location>
</feature>
<evidence type="ECO:0000256" key="5">
    <source>
        <dbReference type="RuleBase" id="RU361155"/>
    </source>
</evidence>
<dbReference type="Proteomes" id="UP000232323">
    <property type="component" value="Unassembled WGS sequence"/>
</dbReference>
<dbReference type="Pfam" id="PF00685">
    <property type="entry name" value="Sulfotransfer_1"/>
    <property type="match status" value="1"/>
</dbReference>
<evidence type="ECO:0000256" key="3">
    <source>
        <dbReference type="PIRSR" id="PIRSR637359-1"/>
    </source>
</evidence>
<reference evidence="7 8" key="1">
    <citation type="submission" date="2017-08" db="EMBL/GenBank/DDBJ databases">
        <title>Acidophilic green algal genome provides insights into adaptation to an acidic environment.</title>
        <authorList>
            <person name="Hirooka S."/>
            <person name="Hirose Y."/>
            <person name="Kanesaki Y."/>
            <person name="Higuchi S."/>
            <person name="Fujiwara T."/>
            <person name="Onuma R."/>
            <person name="Era A."/>
            <person name="Ohbayashi R."/>
            <person name="Uzuka A."/>
            <person name="Nozaki H."/>
            <person name="Yoshikawa H."/>
            <person name="Miyagishima S.Y."/>
        </authorList>
    </citation>
    <scope>NUCLEOTIDE SEQUENCE [LARGE SCALE GENOMIC DNA]</scope>
    <source>
        <strain evidence="7 8">NIES-2499</strain>
    </source>
</reference>
<organism evidence="7 8">
    <name type="scientific">Chlamydomonas eustigma</name>
    <dbReference type="NCBI Taxonomy" id="1157962"/>
    <lineage>
        <taxon>Eukaryota</taxon>
        <taxon>Viridiplantae</taxon>
        <taxon>Chlorophyta</taxon>
        <taxon>core chlorophytes</taxon>
        <taxon>Chlorophyceae</taxon>
        <taxon>CS clade</taxon>
        <taxon>Chlamydomonadales</taxon>
        <taxon>Chlamydomonadaceae</taxon>
        <taxon>Chlamydomonas</taxon>
    </lineage>
</organism>
<evidence type="ECO:0000259" key="6">
    <source>
        <dbReference type="Pfam" id="PF00685"/>
    </source>
</evidence>
<dbReference type="EMBL" id="BEGY01000044">
    <property type="protein sequence ID" value="GAX79593.1"/>
    <property type="molecule type" value="Genomic_DNA"/>
</dbReference>
<evidence type="ECO:0000256" key="1">
    <source>
        <dbReference type="ARBA" id="ARBA00022679"/>
    </source>
</evidence>
<dbReference type="AlphaFoldDB" id="A0A250X934"/>
<name>A0A250X934_9CHLO</name>